<evidence type="ECO:0008006" key="4">
    <source>
        <dbReference type="Google" id="ProtNLM"/>
    </source>
</evidence>
<organism evidence="2 3">
    <name type="scientific">Ascobolus immersus RN42</name>
    <dbReference type="NCBI Taxonomy" id="1160509"/>
    <lineage>
        <taxon>Eukaryota</taxon>
        <taxon>Fungi</taxon>
        <taxon>Dikarya</taxon>
        <taxon>Ascomycota</taxon>
        <taxon>Pezizomycotina</taxon>
        <taxon>Pezizomycetes</taxon>
        <taxon>Pezizales</taxon>
        <taxon>Ascobolaceae</taxon>
        <taxon>Ascobolus</taxon>
    </lineage>
</organism>
<dbReference type="EMBL" id="ML119653">
    <property type="protein sequence ID" value="RPA85568.1"/>
    <property type="molecule type" value="Genomic_DNA"/>
</dbReference>
<proteinExistence type="predicted"/>
<evidence type="ECO:0000313" key="2">
    <source>
        <dbReference type="EMBL" id="RPA85568.1"/>
    </source>
</evidence>
<dbReference type="OrthoDB" id="6359816at2759"/>
<accession>A0A3N4ILI9</accession>
<protein>
    <recommendedName>
        <fullName evidence="4">BTB domain-containing protein</fullName>
    </recommendedName>
</protein>
<dbReference type="PANTHER" id="PTHR47843:SF5">
    <property type="entry name" value="BTB_POZ DOMAIN PROTEIN"/>
    <property type="match status" value="1"/>
</dbReference>
<dbReference type="PANTHER" id="PTHR47843">
    <property type="entry name" value="BTB DOMAIN-CONTAINING PROTEIN-RELATED"/>
    <property type="match status" value="1"/>
</dbReference>
<sequence>MESWASVLSSPTIRLSTPSSEAQFFVHRSLLQQQTALLSNLKPRDSHLSLPSPATEATLRIFLEYLYSSSYTLPTPAPTHTKKRRDIAPEEDDTPHPITTTFNASPLLTAASLGALGVWGKAPAKHARYTSIHTGEGVLNNRGTHYPKDSIYVKSDGATYIHPSDASILTPPPSPKLEKKLEIDVPPAPRGYATKQKPLINDHILAQHLEVYRFAKHFNISGLAHLALKNFSEALLAREKAINTADIAKLIETVFTGKHEDKELKAFLVRYAAFRLDKLREDEGFSSFVGKGGEFVLSLLGVVAGKKGVEPWIL</sequence>
<evidence type="ECO:0000313" key="3">
    <source>
        <dbReference type="Proteomes" id="UP000275078"/>
    </source>
</evidence>
<dbReference type="AlphaFoldDB" id="A0A3N4ILI9"/>
<reference evidence="2 3" key="1">
    <citation type="journal article" date="2018" name="Nat. Ecol. Evol.">
        <title>Pezizomycetes genomes reveal the molecular basis of ectomycorrhizal truffle lifestyle.</title>
        <authorList>
            <person name="Murat C."/>
            <person name="Payen T."/>
            <person name="Noel B."/>
            <person name="Kuo A."/>
            <person name="Morin E."/>
            <person name="Chen J."/>
            <person name="Kohler A."/>
            <person name="Krizsan K."/>
            <person name="Balestrini R."/>
            <person name="Da Silva C."/>
            <person name="Montanini B."/>
            <person name="Hainaut M."/>
            <person name="Levati E."/>
            <person name="Barry K.W."/>
            <person name="Belfiori B."/>
            <person name="Cichocki N."/>
            <person name="Clum A."/>
            <person name="Dockter R.B."/>
            <person name="Fauchery L."/>
            <person name="Guy J."/>
            <person name="Iotti M."/>
            <person name="Le Tacon F."/>
            <person name="Lindquist E.A."/>
            <person name="Lipzen A."/>
            <person name="Malagnac F."/>
            <person name="Mello A."/>
            <person name="Molinier V."/>
            <person name="Miyauchi S."/>
            <person name="Poulain J."/>
            <person name="Riccioni C."/>
            <person name="Rubini A."/>
            <person name="Sitrit Y."/>
            <person name="Splivallo R."/>
            <person name="Traeger S."/>
            <person name="Wang M."/>
            <person name="Zifcakova L."/>
            <person name="Wipf D."/>
            <person name="Zambonelli A."/>
            <person name="Paolocci F."/>
            <person name="Nowrousian M."/>
            <person name="Ottonello S."/>
            <person name="Baldrian P."/>
            <person name="Spatafora J.W."/>
            <person name="Henrissat B."/>
            <person name="Nagy L.G."/>
            <person name="Aury J.M."/>
            <person name="Wincker P."/>
            <person name="Grigoriev I.V."/>
            <person name="Bonfante P."/>
            <person name="Martin F.M."/>
        </authorList>
    </citation>
    <scope>NUCLEOTIDE SEQUENCE [LARGE SCALE GENOMIC DNA]</scope>
    <source>
        <strain evidence="2 3">RN42</strain>
    </source>
</reference>
<keyword evidence="3" id="KW-1185">Reference proteome</keyword>
<gene>
    <name evidence="2" type="ORF">BJ508DRAFT_411963</name>
</gene>
<evidence type="ECO:0000256" key="1">
    <source>
        <dbReference type="SAM" id="MobiDB-lite"/>
    </source>
</evidence>
<name>A0A3N4ILI9_ASCIM</name>
<feature type="region of interest" description="Disordered" evidence="1">
    <location>
        <begin position="76"/>
        <end position="102"/>
    </location>
</feature>
<dbReference type="Proteomes" id="UP000275078">
    <property type="component" value="Unassembled WGS sequence"/>
</dbReference>